<dbReference type="OrthoDB" id="9803714at2"/>
<dbReference type="InterPro" id="IPR050950">
    <property type="entry name" value="HTH-type_LysR_regulators"/>
</dbReference>
<dbReference type="InterPro" id="IPR005119">
    <property type="entry name" value="LysR_subst-bd"/>
</dbReference>
<proteinExistence type="inferred from homology"/>
<keyword evidence="4" id="KW-0804">Transcription</keyword>
<dbReference type="CDD" id="cd05466">
    <property type="entry name" value="PBP2_LTTR_substrate"/>
    <property type="match status" value="1"/>
</dbReference>
<evidence type="ECO:0000256" key="3">
    <source>
        <dbReference type="ARBA" id="ARBA00023125"/>
    </source>
</evidence>
<dbReference type="GO" id="GO:0005829">
    <property type="term" value="C:cytosol"/>
    <property type="evidence" value="ECO:0007669"/>
    <property type="project" value="TreeGrafter"/>
</dbReference>
<dbReference type="GO" id="GO:0003700">
    <property type="term" value="F:DNA-binding transcription factor activity"/>
    <property type="evidence" value="ECO:0007669"/>
    <property type="project" value="InterPro"/>
</dbReference>
<accession>C6LE84</accession>
<dbReference type="InterPro" id="IPR036390">
    <property type="entry name" value="WH_DNA-bd_sf"/>
</dbReference>
<keyword evidence="7" id="KW-1185">Reference proteome</keyword>
<comment type="similarity">
    <text evidence="1">Belongs to the LysR transcriptional regulatory family.</text>
</comment>
<dbReference type="InterPro" id="IPR036388">
    <property type="entry name" value="WH-like_DNA-bd_sf"/>
</dbReference>
<dbReference type="GO" id="GO:0003677">
    <property type="term" value="F:DNA binding"/>
    <property type="evidence" value="ECO:0007669"/>
    <property type="project" value="UniProtKB-KW"/>
</dbReference>
<evidence type="ECO:0000259" key="5">
    <source>
        <dbReference type="PROSITE" id="PS50931"/>
    </source>
</evidence>
<dbReference type="Gene3D" id="1.10.10.10">
    <property type="entry name" value="Winged helix-like DNA-binding domain superfamily/Winged helix DNA-binding domain"/>
    <property type="match status" value="1"/>
</dbReference>
<organism evidence="6 7">
    <name type="scientific">Marvinbryantia formatexigens DSM 14469</name>
    <dbReference type="NCBI Taxonomy" id="478749"/>
    <lineage>
        <taxon>Bacteria</taxon>
        <taxon>Bacillati</taxon>
        <taxon>Bacillota</taxon>
        <taxon>Clostridia</taxon>
        <taxon>Lachnospirales</taxon>
        <taxon>Lachnospiraceae</taxon>
        <taxon>Marvinbryantia</taxon>
    </lineage>
</organism>
<evidence type="ECO:0000313" key="7">
    <source>
        <dbReference type="Proteomes" id="UP000005561"/>
    </source>
</evidence>
<sequence length="296" mass="34069">MEIRVLRYFLMAAREENITKAADLLHITQPTLSRQLQQLEQELDVKLFQRSNHSIRLTEDGMLLKRRAQEIVALADKTEKEFQHKEESISGEIVIGSGETKGVHELAEILSLFREEYPAVSYDFYTANADDIKERLDKGLLDIGLLTEPVDISKYNFVRLDGRERWGILVRKDSALADKKYIRPEDLLQVPLLMVKRPMVQNELASWFDHYFDQIQIAGTYNLINNAAVMVERGIGCAVCFHLGIEYDNLRFVPLSPAVETGAVIVWKKNQIASQAVYKFIDFLKKYKMSISENLE</sequence>
<keyword evidence="3" id="KW-0238">DNA-binding</keyword>
<dbReference type="EMBL" id="ACCL02000008">
    <property type="protein sequence ID" value="EET60867.1"/>
    <property type="molecule type" value="Genomic_DNA"/>
</dbReference>
<dbReference type="eggNOG" id="COG0583">
    <property type="taxonomic scope" value="Bacteria"/>
</dbReference>
<evidence type="ECO:0000256" key="4">
    <source>
        <dbReference type="ARBA" id="ARBA00023163"/>
    </source>
</evidence>
<dbReference type="PROSITE" id="PS50931">
    <property type="entry name" value="HTH_LYSR"/>
    <property type="match status" value="1"/>
</dbReference>
<dbReference type="InterPro" id="IPR000847">
    <property type="entry name" value="LysR_HTH_N"/>
</dbReference>
<protein>
    <submittedName>
        <fullName evidence="6">LysR substrate binding domain protein</fullName>
    </submittedName>
</protein>
<evidence type="ECO:0000256" key="2">
    <source>
        <dbReference type="ARBA" id="ARBA00023015"/>
    </source>
</evidence>
<evidence type="ECO:0000313" key="6">
    <source>
        <dbReference type="EMBL" id="EET60867.1"/>
    </source>
</evidence>
<name>C6LE84_9FIRM</name>
<comment type="caution">
    <text evidence="6">The sequence shown here is derived from an EMBL/GenBank/DDBJ whole genome shotgun (WGS) entry which is preliminary data.</text>
</comment>
<dbReference type="Pfam" id="PF03466">
    <property type="entry name" value="LysR_substrate"/>
    <property type="match status" value="1"/>
</dbReference>
<dbReference type="SUPFAM" id="SSF53850">
    <property type="entry name" value="Periplasmic binding protein-like II"/>
    <property type="match status" value="1"/>
</dbReference>
<feature type="domain" description="HTH lysR-type" evidence="5">
    <location>
        <begin position="1"/>
        <end position="58"/>
    </location>
</feature>
<dbReference type="PANTHER" id="PTHR30419">
    <property type="entry name" value="HTH-TYPE TRANSCRIPTIONAL REGULATOR YBHD"/>
    <property type="match status" value="1"/>
</dbReference>
<dbReference type="STRING" id="168384.SAMN05660368_00444"/>
<dbReference type="FunFam" id="1.10.10.10:FF:000001">
    <property type="entry name" value="LysR family transcriptional regulator"/>
    <property type="match status" value="1"/>
</dbReference>
<dbReference type="PANTHER" id="PTHR30419:SF8">
    <property type="entry name" value="NITROGEN ASSIMILATION TRANSCRIPTIONAL ACTIVATOR-RELATED"/>
    <property type="match status" value="1"/>
</dbReference>
<evidence type="ECO:0000256" key="1">
    <source>
        <dbReference type="ARBA" id="ARBA00009437"/>
    </source>
</evidence>
<dbReference type="Proteomes" id="UP000005561">
    <property type="component" value="Unassembled WGS sequence"/>
</dbReference>
<reference evidence="6" key="1">
    <citation type="submission" date="2009-07" db="EMBL/GenBank/DDBJ databases">
        <authorList>
            <person name="Weinstock G."/>
            <person name="Sodergren E."/>
            <person name="Clifton S."/>
            <person name="Fulton L."/>
            <person name="Fulton B."/>
            <person name="Courtney L."/>
            <person name="Fronick C."/>
            <person name="Harrison M."/>
            <person name="Strong C."/>
            <person name="Farmer C."/>
            <person name="Delahaunty K."/>
            <person name="Markovic C."/>
            <person name="Hall O."/>
            <person name="Minx P."/>
            <person name="Tomlinson C."/>
            <person name="Mitreva M."/>
            <person name="Nelson J."/>
            <person name="Hou S."/>
            <person name="Wollam A."/>
            <person name="Pepin K.H."/>
            <person name="Johnson M."/>
            <person name="Bhonagiri V."/>
            <person name="Nash W.E."/>
            <person name="Warren W."/>
            <person name="Chinwalla A."/>
            <person name="Mardis E.R."/>
            <person name="Wilson R.K."/>
        </authorList>
    </citation>
    <scope>NUCLEOTIDE SEQUENCE [LARGE SCALE GENOMIC DNA]</scope>
    <source>
        <strain evidence="6">DSM 14469</strain>
    </source>
</reference>
<dbReference type="Gene3D" id="3.40.190.290">
    <property type="match status" value="1"/>
</dbReference>
<keyword evidence="2" id="KW-0805">Transcription regulation</keyword>
<dbReference type="PRINTS" id="PR00039">
    <property type="entry name" value="HTHLYSR"/>
</dbReference>
<dbReference type="SUPFAM" id="SSF46785">
    <property type="entry name" value="Winged helix' DNA-binding domain"/>
    <property type="match status" value="1"/>
</dbReference>
<dbReference type="Pfam" id="PF00126">
    <property type="entry name" value="HTH_1"/>
    <property type="match status" value="1"/>
</dbReference>
<dbReference type="AlphaFoldDB" id="C6LE84"/>
<gene>
    <name evidence="6" type="ORF">BRYFOR_06933</name>
</gene>